<feature type="transmembrane region" description="Helical" evidence="1">
    <location>
        <begin position="203"/>
        <end position="224"/>
    </location>
</feature>
<keyword evidence="3" id="KW-1185">Reference proteome</keyword>
<proteinExistence type="predicted"/>
<protein>
    <submittedName>
        <fullName evidence="2">Uncharacterized protein</fullName>
    </submittedName>
</protein>
<dbReference type="GO" id="GO:0044179">
    <property type="term" value="P:hemolysis in another organism"/>
    <property type="evidence" value="ECO:0007669"/>
    <property type="project" value="InterPro"/>
</dbReference>
<keyword evidence="1" id="KW-1133">Transmembrane helix</keyword>
<dbReference type="InParanoid" id="T0PS78"/>
<dbReference type="Pfam" id="PF06109">
    <property type="entry name" value="HlyE"/>
    <property type="match status" value="1"/>
</dbReference>
<dbReference type="TCDB" id="1.C.10.1.2">
    <property type="family name" value="the pore-forming haemolysin e (hlye) family"/>
</dbReference>
<reference evidence="2 3" key="1">
    <citation type="submission" date="2012-04" db="EMBL/GenBank/DDBJ databases">
        <title>The Genome Sequence of Saprolegnia declina VS20.</title>
        <authorList>
            <consortium name="The Broad Institute Genome Sequencing Platform"/>
            <person name="Russ C."/>
            <person name="Nusbaum C."/>
            <person name="Tyler B."/>
            <person name="van West P."/>
            <person name="Dieguez-Uribeondo J."/>
            <person name="de Bruijn I."/>
            <person name="Tripathy S."/>
            <person name="Jiang R."/>
            <person name="Young S.K."/>
            <person name="Zeng Q."/>
            <person name="Gargeya S."/>
            <person name="Fitzgerald M."/>
            <person name="Haas B."/>
            <person name="Abouelleil A."/>
            <person name="Alvarado L."/>
            <person name="Arachchi H.M."/>
            <person name="Berlin A."/>
            <person name="Chapman S.B."/>
            <person name="Goldberg J."/>
            <person name="Griggs A."/>
            <person name="Gujja S."/>
            <person name="Hansen M."/>
            <person name="Howarth C."/>
            <person name="Imamovic A."/>
            <person name="Larimer J."/>
            <person name="McCowen C."/>
            <person name="Montmayeur A."/>
            <person name="Murphy C."/>
            <person name="Neiman D."/>
            <person name="Pearson M."/>
            <person name="Priest M."/>
            <person name="Roberts A."/>
            <person name="Saif S."/>
            <person name="Shea T."/>
            <person name="Sisk P."/>
            <person name="Sykes S."/>
            <person name="Wortman J."/>
            <person name="Nusbaum C."/>
            <person name="Birren B."/>
        </authorList>
    </citation>
    <scope>NUCLEOTIDE SEQUENCE [LARGE SCALE GENOMIC DNA]</scope>
    <source>
        <strain evidence="2 3">VS20</strain>
    </source>
</reference>
<keyword evidence="1" id="KW-0472">Membrane</keyword>
<dbReference type="Proteomes" id="UP000030762">
    <property type="component" value="Unassembled WGS sequence"/>
</dbReference>
<dbReference type="RefSeq" id="XP_008621486.1">
    <property type="nucleotide sequence ID" value="XM_008623264.1"/>
</dbReference>
<name>T0PS78_SAPDV</name>
<sequence>MVRVTVPELYAVYTWMQSLDVAYDTNETLMVLDDFSNDFSVQAAELLGAIKTSMLNAADAHAAAVRSVYNWCDFVIPVLGAYIQAREAGHTGDAATCLAGLMDGQELLASAKEKLTVASRNVNAANGKLRELLVKINADFDPSTEYYKQLKARTEEMHWKMGTSGAKGALVGGAGHIATKAIFGLLGESSAAVAAAAESATVILGPLGFVLAVVAVSGACIYMAKKNPEADFGPAIQEHLDVISTKLADVAGKVQMTQAVLTTAANVIEDDKTGVHEMDTTRRLSVVFVQIRDSNLIRAKKLSETLIAQCTAFKARHPTSAA</sequence>
<dbReference type="InterPro" id="IPR027018">
    <property type="entry name" value="Hemolysin_E"/>
</dbReference>
<evidence type="ECO:0000313" key="2">
    <source>
        <dbReference type="EMBL" id="EQC25086.1"/>
    </source>
</evidence>
<dbReference type="VEuPathDB" id="FungiDB:SDRG_17031"/>
<accession>T0PS78</accession>
<dbReference type="EMBL" id="JH767312">
    <property type="protein sequence ID" value="EQC25086.1"/>
    <property type="molecule type" value="Genomic_DNA"/>
</dbReference>
<keyword evidence="1" id="KW-0812">Transmembrane</keyword>
<dbReference type="CDD" id="cd22651">
    <property type="entry name" value="HlyE-like"/>
    <property type="match status" value="1"/>
</dbReference>
<evidence type="ECO:0000313" key="3">
    <source>
        <dbReference type="Proteomes" id="UP000030762"/>
    </source>
</evidence>
<evidence type="ECO:0000256" key="1">
    <source>
        <dbReference type="SAM" id="Phobius"/>
    </source>
</evidence>
<dbReference type="Gene3D" id="1.20.1170.10">
    <property type="match status" value="1"/>
</dbReference>
<dbReference type="OrthoDB" id="10632203at2759"/>
<gene>
    <name evidence="2" type="ORF">SDRG_17031</name>
</gene>
<dbReference type="SUPFAM" id="SSF58100">
    <property type="entry name" value="Bacterial hemolysins"/>
    <property type="match status" value="1"/>
</dbReference>
<dbReference type="AlphaFoldDB" id="T0PS78"/>
<organism evidence="2 3">
    <name type="scientific">Saprolegnia diclina (strain VS20)</name>
    <dbReference type="NCBI Taxonomy" id="1156394"/>
    <lineage>
        <taxon>Eukaryota</taxon>
        <taxon>Sar</taxon>
        <taxon>Stramenopiles</taxon>
        <taxon>Oomycota</taxon>
        <taxon>Saprolegniomycetes</taxon>
        <taxon>Saprolegniales</taxon>
        <taxon>Saprolegniaceae</taxon>
        <taxon>Saprolegnia</taxon>
    </lineage>
</organism>
<dbReference type="GeneID" id="19957758"/>